<reference evidence="3 4" key="1">
    <citation type="submission" date="2020-08" db="EMBL/GenBank/DDBJ databases">
        <title>Genomic Encyclopedia of Type Strains, Phase IV (KMG-IV): sequencing the most valuable type-strain genomes for metagenomic binning, comparative biology and taxonomic classification.</title>
        <authorList>
            <person name="Goeker M."/>
        </authorList>
    </citation>
    <scope>NUCLEOTIDE SEQUENCE [LARGE SCALE GENOMIC DNA]</scope>
    <source>
        <strain evidence="3 4">DSM 103526</strain>
    </source>
</reference>
<name>A0A841KUV3_9FIRM</name>
<evidence type="ECO:0000256" key="1">
    <source>
        <dbReference type="SAM" id="Phobius"/>
    </source>
</evidence>
<keyword evidence="1" id="KW-0472">Membrane</keyword>
<evidence type="ECO:0000259" key="2">
    <source>
        <dbReference type="Pfam" id="PF19701"/>
    </source>
</evidence>
<dbReference type="InterPro" id="IPR045679">
    <property type="entry name" value="DUF6199"/>
</dbReference>
<evidence type="ECO:0000313" key="4">
    <source>
        <dbReference type="Proteomes" id="UP000579281"/>
    </source>
</evidence>
<comment type="caution">
    <text evidence="3">The sequence shown here is derived from an EMBL/GenBank/DDBJ whole genome shotgun (WGS) entry which is preliminary data.</text>
</comment>
<feature type="transmembrane region" description="Helical" evidence="1">
    <location>
        <begin position="158"/>
        <end position="182"/>
    </location>
</feature>
<keyword evidence="4" id="KW-1185">Reference proteome</keyword>
<dbReference type="RefSeq" id="WP_184311662.1">
    <property type="nucleotide sequence ID" value="NZ_JACHEN010000020.1"/>
</dbReference>
<evidence type="ECO:0000313" key="3">
    <source>
        <dbReference type="EMBL" id="MBB6217153.1"/>
    </source>
</evidence>
<protein>
    <recommendedName>
        <fullName evidence="2">DUF6199 domain-containing protein</fullName>
    </recommendedName>
</protein>
<dbReference type="EMBL" id="JACHEN010000020">
    <property type="protein sequence ID" value="MBB6217153.1"/>
    <property type="molecule type" value="Genomic_DNA"/>
</dbReference>
<dbReference type="AlphaFoldDB" id="A0A841KUV3"/>
<accession>A0A841KUV3</accession>
<dbReference type="Pfam" id="PF19701">
    <property type="entry name" value="DUF6199"/>
    <property type="match status" value="1"/>
</dbReference>
<gene>
    <name evidence="3" type="ORF">HNQ80_003259</name>
</gene>
<sequence>MAILILYFKTFFTTGVYFDDTFLKKEAEGSDTHYVGKSKHGDFHHITVKKGIDQQSGVDVIYRLPNDLNKKYTVTFRDAVNLEIGIESIKNEEGNIIFEGEYSKNMPFLFDKNGDPLMEYDYIIDEEISYNADYRIPLKNVVDFSTFSNETIRGRFELLMFAIILFVLTAIDIKFPLFFFMLKNFLHVRNPEPSDLYITMQRISWYMYPIIGIILMIAAIY</sequence>
<feature type="domain" description="DUF6199" evidence="2">
    <location>
        <begin position="161"/>
        <end position="218"/>
    </location>
</feature>
<keyword evidence="1" id="KW-1133">Transmembrane helix</keyword>
<organism evidence="3 4">
    <name type="scientific">Anaerosolibacter carboniphilus</name>
    <dbReference type="NCBI Taxonomy" id="1417629"/>
    <lineage>
        <taxon>Bacteria</taxon>
        <taxon>Bacillati</taxon>
        <taxon>Bacillota</taxon>
        <taxon>Clostridia</taxon>
        <taxon>Peptostreptococcales</taxon>
        <taxon>Thermotaleaceae</taxon>
        <taxon>Anaerosolibacter</taxon>
    </lineage>
</organism>
<keyword evidence="1" id="KW-0812">Transmembrane</keyword>
<feature type="transmembrane region" description="Helical" evidence="1">
    <location>
        <begin position="203"/>
        <end position="220"/>
    </location>
</feature>
<dbReference type="Proteomes" id="UP000579281">
    <property type="component" value="Unassembled WGS sequence"/>
</dbReference>
<proteinExistence type="predicted"/>